<keyword evidence="3" id="KW-1185">Reference proteome</keyword>
<name>A0A4S8IE50_MUSBA</name>
<proteinExistence type="predicted"/>
<evidence type="ECO:0000313" key="3">
    <source>
        <dbReference type="Proteomes" id="UP000317650"/>
    </source>
</evidence>
<dbReference type="AlphaFoldDB" id="A0A4S8IE50"/>
<protein>
    <submittedName>
        <fullName evidence="2">Uncharacterized protein</fullName>
    </submittedName>
</protein>
<evidence type="ECO:0000313" key="2">
    <source>
        <dbReference type="EMBL" id="THU46457.1"/>
    </source>
</evidence>
<dbReference type="Proteomes" id="UP000317650">
    <property type="component" value="Chromosome 9"/>
</dbReference>
<comment type="caution">
    <text evidence="2">The sequence shown here is derived from an EMBL/GenBank/DDBJ whole genome shotgun (WGS) entry which is preliminary data.</text>
</comment>
<reference evidence="2 3" key="1">
    <citation type="journal article" date="2019" name="Nat. Plants">
        <title>Genome sequencing of Musa balbisiana reveals subgenome evolution and function divergence in polyploid bananas.</title>
        <authorList>
            <person name="Yao X."/>
        </authorList>
    </citation>
    <scope>NUCLEOTIDE SEQUENCE [LARGE SCALE GENOMIC DNA]</scope>
    <source>
        <strain evidence="3">cv. DH-PKW</strain>
        <tissue evidence="2">Leaves</tissue>
    </source>
</reference>
<dbReference type="EMBL" id="PYDT01000010">
    <property type="protein sequence ID" value="THU46457.1"/>
    <property type="molecule type" value="Genomic_DNA"/>
</dbReference>
<accession>A0A4S8IE50</accession>
<feature type="region of interest" description="Disordered" evidence="1">
    <location>
        <begin position="1"/>
        <end position="22"/>
    </location>
</feature>
<sequence>MVLGGGDHDRNFRCNSGSPGKHAVRECSERKGEALLVPHRQLLGFNNQLYEAVEAPRLPSPVALACNPSGGNEVVGCCGQPEWVGCGRARLGLPVPSQAAELCGPNEGPSHLGS</sequence>
<evidence type="ECO:0000256" key="1">
    <source>
        <dbReference type="SAM" id="MobiDB-lite"/>
    </source>
</evidence>
<gene>
    <name evidence="2" type="ORF">C4D60_Mb09t05160</name>
</gene>
<feature type="compositionally biased region" description="Basic and acidic residues" evidence="1">
    <location>
        <begin position="1"/>
        <end position="12"/>
    </location>
</feature>
<organism evidence="2 3">
    <name type="scientific">Musa balbisiana</name>
    <name type="common">Banana</name>
    <dbReference type="NCBI Taxonomy" id="52838"/>
    <lineage>
        <taxon>Eukaryota</taxon>
        <taxon>Viridiplantae</taxon>
        <taxon>Streptophyta</taxon>
        <taxon>Embryophyta</taxon>
        <taxon>Tracheophyta</taxon>
        <taxon>Spermatophyta</taxon>
        <taxon>Magnoliopsida</taxon>
        <taxon>Liliopsida</taxon>
        <taxon>Zingiberales</taxon>
        <taxon>Musaceae</taxon>
        <taxon>Musa</taxon>
    </lineage>
</organism>